<protein>
    <submittedName>
        <fullName evidence="1">Uncharacterized protein</fullName>
    </submittedName>
</protein>
<dbReference type="SUPFAM" id="SSF159006">
    <property type="entry name" value="YopX-like"/>
    <property type="match status" value="1"/>
</dbReference>
<dbReference type="STRING" id="1236976.JCM16418_4941"/>
<gene>
    <name evidence="1" type="ORF">JCM16418_4941</name>
</gene>
<reference evidence="1 2" key="1">
    <citation type="journal article" date="2014" name="Genome Announc.">
        <title>Draft Genome Sequence of Paenibacillus pini JCM 16418T, Isolated from the Rhizosphere of Pine Tree.</title>
        <authorList>
            <person name="Yuki M."/>
            <person name="Oshima K."/>
            <person name="Suda W."/>
            <person name="Oshida Y."/>
            <person name="Kitamura K."/>
            <person name="Iida Y."/>
            <person name="Hattori M."/>
            <person name="Ohkuma M."/>
        </authorList>
    </citation>
    <scope>NUCLEOTIDE SEQUENCE [LARGE SCALE GENOMIC DNA]</scope>
    <source>
        <strain evidence="1 2">JCM 16418</strain>
    </source>
</reference>
<comment type="caution">
    <text evidence="1">The sequence shown here is derived from an EMBL/GenBank/DDBJ whole genome shotgun (WGS) entry which is preliminary data.</text>
</comment>
<dbReference type="EMBL" id="BAVZ01000033">
    <property type="protein sequence ID" value="GAF10722.1"/>
    <property type="molecule type" value="Genomic_DNA"/>
</dbReference>
<organism evidence="1 2">
    <name type="scientific">Paenibacillus pini JCM 16418</name>
    <dbReference type="NCBI Taxonomy" id="1236976"/>
    <lineage>
        <taxon>Bacteria</taxon>
        <taxon>Bacillati</taxon>
        <taxon>Bacillota</taxon>
        <taxon>Bacilli</taxon>
        <taxon>Bacillales</taxon>
        <taxon>Paenibacillaceae</taxon>
        <taxon>Paenibacillus</taxon>
    </lineage>
</organism>
<evidence type="ECO:0000313" key="1">
    <source>
        <dbReference type="EMBL" id="GAF10722.1"/>
    </source>
</evidence>
<sequence>MYNERIREFTAYIDWSDELLGYCLRNMDGTWKSEAYGYDFEKYSEVKGNIYTNPELL</sequence>
<dbReference type="InterPro" id="IPR023385">
    <property type="entry name" value="YopX-like_C"/>
</dbReference>
<dbReference type="AlphaFoldDB" id="W7YQB1"/>
<evidence type="ECO:0000313" key="2">
    <source>
        <dbReference type="Proteomes" id="UP000019364"/>
    </source>
</evidence>
<dbReference type="Gene3D" id="2.30.30.290">
    <property type="entry name" value="YopX-like domains"/>
    <property type="match status" value="1"/>
</dbReference>
<dbReference type="Proteomes" id="UP000019364">
    <property type="component" value="Unassembled WGS sequence"/>
</dbReference>
<accession>W7YQB1</accession>
<keyword evidence="2" id="KW-1185">Reference proteome</keyword>
<name>W7YQB1_9BACL</name>
<proteinExistence type="predicted"/>